<dbReference type="RefSeq" id="WP_012237339.1">
    <property type="nucleotide sequence ID" value="NC_010162.1"/>
</dbReference>
<sequence length="604" mass="60622">MKVVEYARLAAQAAAIALPLVALGCGPDPEKVGDECAPDDGCPNGLVCAEGGEDHICYAPPGAGCDAGGTDYCLGDAVCGDDGTCRVPLGGPCAGDAKDFCAEGTTCGADGTCQTPPGGACDPAGPDLCLDDAVCGKRRDGGGICGIAEGGACDPEAPLCAGGLTCAELVAGGHACYPPVLARGNVFDSESTAGIEGALVLALDDQATAITDVTTTDAAGNYVLEVPVPRTENGAPIGDVIFTLRASAQDHQPFPGGLRTALPIASSEATSGDDGWSIETALTDIALIPLPEDQRGLPSISGSVLADERSGGVLVVAEDEGGKGFSAVTDRGGAYTIFNVPAGGYSVSGYAAGLALDPKAAEVGDTAVTGVDLARSDAALGTLTGTLNIVDAPGGSTTSVVVVVASTFNDAFVRGEVPRGLRTPLSGPPDVSGEFSISGVPAGKYVVLAAFENDSLVRDPDPNIAGTQLVTVEMPSPGEDVSLPTSFKITESLPLIGPGATDPEPVTAAPTLRWGDDASEDFYTVVVYNAYGDLVWCLGDDPTCAGPSIPGSSGVDEVSVEYGGPLDPGMYYQFRVTSWRSPGGEPGAISATEDLRGVFYVTGQ</sequence>
<dbReference type="Gene3D" id="2.60.40.1120">
    <property type="entry name" value="Carboxypeptidase-like, regulatory domain"/>
    <property type="match status" value="1"/>
</dbReference>
<dbReference type="SUPFAM" id="SSF49478">
    <property type="entry name" value="Cna protein B-type domain"/>
    <property type="match status" value="1"/>
</dbReference>
<proteinExistence type="predicted"/>
<gene>
    <name evidence="1" type="ordered locus">sce4707</name>
</gene>
<evidence type="ECO:0000313" key="2">
    <source>
        <dbReference type="Proteomes" id="UP000002139"/>
    </source>
</evidence>
<keyword evidence="2" id="KW-1185">Reference proteome</keyword>
<name>A9FEC2_SORC5</name>
<reference evidence="1 2" key="1">
    <citation type="journal article" date="2007" name="Nat. Biotechnol.">
        <title>Complete genome sequence of the myxobacterium Sorangium cellulosum.</title>
        <authorList>
            <person name="Schneiker S."/>
            <person name="Perlova O."/>
            <person name="Kaiser O."/>
            <person name="Gerth K."/>
            <person name="Alici A."/>
            <person name="Altmeyer M.O."/>
            <person name="Bartels D."/>
            <person name="Bekel T."/>
            <person name="Beyer S."/>
            <person name="Bode E."/>
            <person name="Bode H.B."/>
            <person name="Bolten C.J."/>
            <person name="Choudhuri J.V."/>
            <person name="Doss S."/>
            <person name="Elnakady Y.A."/>
            <person name="Frank B."/>
            <person name="Gaigalat L."/>
            <person name="Goesmann A."/>
            <person name="Groeger C."/>
            <person name="Gross F."/>
            <person name="Jelsbak L."/>
            <person name="Jelsbak L."/>
            <person name="Kalinowski J."/>
            <person name="Kegler C."/>
            <person name="Knauber T."/>
            <person name="Konietzny S."/>
            <person name="Kopp M."/>
            <person name="Krause L."/>
            <person name="Krug D."/>
            <person name="Linke B."/>
            <person name="Mahmud T."/>
            <person name="Martinez-Arias R."/>
            <person name="McHardy A.C."/>
            <person name="Merai M."/>
            <person name="Meyer F."/>
            <person name="Mormann S."/>
            <person name="Munoz-Dorado J."/>
            <person name="Perez J."/>
            <person name="Pradella S."/>
            <person name="Rachid S."/>
            <person name="Raddatz G."/>
            <person name="Rosenau F."/>
            <person name="Rueckert C."/>
            <person name="Sasse F."/>
            <person name="Scharfe M."/>
            <person name="Schuster S.C."/>
            <person name="Suen G."/>
            <person name="Treuner-Lange A."/>
            <person name="Velicer G.J."/>
            <person name="Vorholter F.-J."/>
            <person name="Weissman K.J."/>
            <person name="Welch R.D."/>
            <person name="Wenzel S.C."/>
            <person name="Whitworth D.E."/>
            <person name="Wilhelm S."/>
            <person name="Wittmann C."/>
            <person name="Bloecker H."/>
            <person name="Puehler A."/>
            <person name="Mueller R."/>
        </authorList>
    </citation>
    <scope>NUCLEOTIDE SEQUENCE [LARGE SCALE GENOMIC DNA]</scope>
    <source>
        <strain evidence="2">So ce56</strain>
    </source>
</reference>
<evidence type="ECO:0000313" key="1">
    <source>
        <dbReference type="EMBL" id="CAN94870.1"/>
    </source>
</evidence>
<dbReference type="EMBL" id="AM746676">
    <property type="protein sequence ID" value="CAN94870.1"/>
    <property type="molecule type" value="Genomic_DNA"/>
</dbReference>
<dbReference type="eggNOG" id="ENOG502ZFJ4">
    <property type="taxonomic scope" value="Bacteria"/>
</dbReference>
<dbReference type="HOGENOM" id="CLU_031630_0_0_7"/>
<dbReference type="Proteomes" id="UP000002139">
    <property type="component" value="Chromosome"/>
</dbReference>
<dbReference type="KEGG" id="scl:sce4707"/>
<dbReference type="OrthoDB" id="5517837at2"/>
<dbReference type="PROSITE" id="PS51257">
    <property type="entry name" value="PROKAR_LIPOPROTEIN"/>
    <property type="match status" value="1"/>
</dbReference>
<organism evidence="1 2">
    <name type="scientific">Sorangium cellulosum (strain So ce56)</name>
    <name type="common">Polyangium cellulosum (strain So ce56)</name>
    <dbReference type="NCBI Taxonomy" id="448385"/>
    <lineage>
        <taxon>Bacteria</taxon>
        <taxon>Pseudomonadati</taxon>
        <taxon>Myxococcota</taxon>
        <taxon>Polyangia</taxon>
        <taxon>Polyangiales</taxon>
        <taxon>Polyangiaceae</taxon>
        <taxon>Sorangium</taxon>
    </lineage>
</organism>
<dbReference type="AlphaFoldDB" id="A9FEC2"/>
<protein>
    <submittedName>
        <fullName evidence="1">Uncharacterized protein</fullName>
    </submittedName>
</protein>
<accession>A9FEC2</accession>